<evidence type="ECO:0000313" key="2">
    <source>
        <dbReference type="EMBL" id="KAL0921129.1"/>
    </source>
</evidence>
<dbReference type="EMBL" id="JANQDX010000007">
    <property type="protein sequence ID" value="KAL0921129.1"/>
    <property type="molecule type" value="Genomic_DNA"/>
</dbReference>
<dbReference type="Proteomes" id="UP001552299">
    <property type="component" value="Unassembled WGS sequence"/>
</dbReference>
<keyword evidence="1" id="KW-0812">Transmembrane</keyword>
<keyword evidence="1" id="KW-1133">Transmembrane helix</keyword>
<dbReference type="AlphaFoldDB" id="A0ABD0V815"/>
<evidence type="ECO:0000256" key="1">
    <source>
        <dbReference type="SAM" id="Phobius"/>
    </source>
</evidence>
<name>A0ABD0V815_DENTH</name>
<organism evidence="2 3">
    <name type="scientific">Dendrobium thyrsiflorum</name>
    <name type="common">Pinecone-like raceme dendrobium</name>
    <name type="synonym">Orchid</name>
    <dbReference type="NCBI Taxonomy" id="117978"/>
    <lineage>
        <taxon>Eukaryota</taxon>
        <taxon>Viridiplantae</taxon>
        <taxon>Streptophyta</taxon>
        <taxon>Embryophyta</taxon>
        <taxon>Tracheophyta</taxon>
        <taxon>Spermatophyta</taxon>
        <taxon>Magnoliopsida</taxon>
        <taxon>Liliopsida</taxon>
        <taxon>Asparagales</taxon>
        <taxon>Orchidaceae</taxon>
        <taxon>Epidendroideae</taxon>
        <taxon>Malaxideae</taxon>
        <taxon>Dendrobiinae</taxon>
        <taxon>Dendrobium</taxon>
    </lineage>
</organism>
<accession>A0ABD0V815</accession>
<evidence type="ECO:0000313" key="3">
    <source>
        <dbReference type="Proteomes" id="UP001552299"/>
    </source>
</evidence>
<sequence>MDLSPSQLRIFLLRKHHSLLSNTTVCFAVPVSFVMRASALLLYKVLWVSMYEKGSSTRQRSRMSLKV</sequence>
<reference evidence="2 3" key="1">
    <citation type="journal article" date="2024" name="Plant Biotechnol. J.">
        <title>Dendrobium thyrsiflorum genome and its molecular insights into genes involved in important horticultural traits.</title>
        <authorList>
            <person name="Chen B."/>
            <person name="Wang J.Y."/>
            <person name="Zheng P.J."/>
            <person name="Li K.L."/>
            <person name="Liang Y.M."/>
            <person name="Chen X.F."/>
            <person name="Zhang C."/>
            <person name="Zhao X."/>
            <person name="He X."/>
            <person name="Zhang G.Q."/>
            <person name="Liu Z.J."/>
            <person name="Xu Q."/>
        </authorList>
    </citation>
    <scope>NUCLEOTIDE SEQUENCE [LARGE SCALE GENOMIC DNA]</scope>
    <source>
        <strain evidence="2">GZMU011</strain>
    </source>
</reference>
<keyword evidence="3" id="KW-1185">Reference proteome</keyword>
<protein>
    <submittedName>
        <fullName evidence="2">Uncharacterized protein</fullName>
    </submittedName>
</protein>
<proteinExistence type="predicted"/>
<gene>
    <name evidence="2" type="ORF">M5K25_008169</name>
</gene>
<comment type="caution">
    <text evidence="2">The sequence shown here is derived from an EMBL/GenBank/DDBJ whole genome shotgun (WGS) entry which is preliminary data.</text>
</comment>
<feature type="transmembrane region" description="Helical" evidence="1">
    <location>
        <begin position="20"/>
        <end position="43"/>
    </location>
</feature>
<keyword evidence="1" id="KW-0472">Membrane</keyword>